<comment type="catalytic activity">
    <reaction evidence="12 15">
        <text>Couples ATP hydrolysis with the unwinding of duplex DNA by translocating in the 3'-5' direction.</text>
        <dbReference type="EC" id="5.6.2.4"/>
    </reaction>
</comment>
<dbReference type="NCBIfam" id="NF008165">
    <property type="entry name" value="PRK10917.1-3"/>
    <property type="match status" value="1"/>
</dbReference>
<reference evidence="18 19" key="2">
    <citation type="journal article" date="2015" name="PLoS ONE">
        <title>Whole-Genome Optical Mapping and Finished Genome Sequence of Sphingobacterium deserti sp. nov., a New Species Isolated from the Western Desert of China.</title>
        <authorList>
            <person name="Teng C."/>
            <person name="Zhou Z."/>
            <person name="Molnar I."/>
            <person name="Li X."/>
            <person name="Tang R."/>
            <person name="Chen M."/>
            <person name="Wang L."/>
            <person name="Su S."/>
            <person name="Zhang W."/>
            <person name="Lin M."/>
        </authorList>
    </citation>
    <scope>NUCLEOTIDE SEQUENCE [LARGE SCALE GENOMIC DNA]</scope>
    <source>
        <strain evidence="19">ACCC05744</strain>
    </source>
</reference>
<evidence type="ECO:0000256" key="2">
    <source>
        <dbReference type="ARBA" id="ARBA00017846"/>
    </source>
</evidence>
<evidence type="ECO:0000256" key="13">
    <source>
        <dbReference type="ARBA" id="ARBA00034808"/>
    </source>
</evidence>
<comment type="similarity">
    <text evidence="1 15">Belongs to the helicase family. RecG subfamily.</text>
</comment>
<dbReference type="CDD" id="cd04488">
    <property type="entry name" value="RecG_wedge_OBF"/>
    <property type="match status" value="1"/>
</dbReference>
<evidence type="ECO:0000256" key="9">
    <source>
        <dbReference type="ARBA" id="ARBA00023172"/>
    </source>
</evidence>
<dbReference type="InterPro" id="IPR012340">
    <property type="entry name" value="NA-bd_OB-fold"/>
</dbReference>
<keyword evidence="3 15" id="KW-0547">Nucleotide-binding</keyword>
<keyword evidence="7 15" id="KW-0067">ATP-binding</keyword>
<evidence type="ECO:0000259" key="17">
    <source>
        <dbReference type="PROSITE" id="PS51194"/>
    </source>
</evidence>
<keyword evidence="10 15" id="KW-0234">DNA repair</keyword>
<keyword evidence="5 15" id="KW-0378">Hydrolase</keyword>
<dbReference type="InterPro" id="IPR004609">
    <property type="entry name" value="ATP-dep_DNA_helicase_RecG"/>
</dbReference>
<keyword evidence="19" id="KW-1185">Reference proteome</keyword>
<comment type="catalytic activity">
    <reaction evidence="14 15">
        <text>ATP + H2O = ADP + phosphate + H(+)</text>
        <dbReference type="Rhea" id="RHEA:13065"/>
        <dbReference type="ChEBI" id="CHEBI:15377"/>
        <dbReference type="ChEBI" id="CHEBI:15378"/>
        <dbReference type="ChEBI" id="CHEBI:30616"/>
        <dbReference type="ChEBI" id="CHEBI:43474"/>
        <dbReference type="ChEBI" id="CHEBI:456216"/>
        <dbReference type="EC" id="5.6.2.4"/>
    </reaction>
</comment>
<dbReference type="PROSITE" id="PS51194">
    <property type="entry name" value="HELICASE_CTER"/>
    <property type="match status" value="1"/>
</dbReference>
<evidence type="ECO:0000256" key="3">
    <source>
        <dbReference type="ARBA" id="ARBA00022741"/>
    </source>
</evidence>
<dbReference type="InterPro" id="IPR047112">
    <property type="entry name" value="RecG/Mfd"/>
</dbReference>
<evidence type="ECO:0000256" key="10">
    <source>
        <dbReference type="ARBA" id="ARBA00023204"/>
    </source>
</evidence>
<dbReference type="SUPFAM" id="SSF50249">
    <property type="entry name" value="Nucleic acid-binding proteins"/>
    <property type="match status" value="1"/>
</dbReference>
<evidence type="ECO:0000313" key="19">
    <source>
        <dbReference type="Proteomes" id="UP000031802"/>
    </source>
</evidence>
<dbReference type="PANTHER" id="PTHR47964">
    <property type="entry name" value="ATP-DEPENDENT DNA HELICASE HOMOLOG RECG, CHLOROPLASTIC"/>
    <property type="match status" value="1"/>
</dbReference>
<evidence type="ECO:0000256" key="4">
    <source>
        <dbReference type="ARBA" id="ARBA00022763"/>
    </source>
</evidence>
<evidence type="ECO:0000256" key="12">
    <source>
        <dbReference type="ARBA" id="ARBA00034617"/>
    </source>
</evidence>
<dbReference type="CDD" id="cd17992">
    <property type="entry name" value="DEXHc_RecG"/>
    <property type="match status" value="1"/>
</dbReference>
<dbReference type="SMART" id="SM00487">
    <property type="entry name" value="DEXDc"/>
    <property type="match status" value="1"/>
</dbReference>
<dbReference type="NCBIfam" id="NF008168">
    <property type="entry name" value="PRK10917.2-2"/>
    <property type="match status" value="1"/>
</dbReference>
<dbReference type="InterPro" id="IPR014001">
    <property type="entry name" value="Helicase_ATP-bd"/>
</dbReference>
<name>A0A0B8T8X5_9SPHI</name>
<dbReference type="InterPro" id="IPR027417">
    <property type="entry name" value="P-loop_NTPase"/>
</dbReference>
<evidence type="ECO:0000313" key="18">
    <source>
        <dbReference type="EMBL" id="KGE14415.1"/>
    </source>
</evidence>
<dbReference type="EC" id="5.6.2.4" evidence="13 15"/>
<dbReference type="AlphaFoldDB" id="A0A0B8T8X5"/>
<dbReference type="eggNOG" id="COG1200">
    <property type="taxonomic scope" value="Bacteria"/>
</dbReference>
<dbReference type="GO" id="GO:0003677">
    <property type="term" value="F:DNA binding"/>
    <property type="evidence" value="ECO:0007669"/>
    <property type="project" value="UniProtKB-KW"/>
</dbReference>
<evidence type="ECO:0000256" key="7">
    <source>
        <dbReference type="ARBA" id="ARBA00022840"/>
    </source>
</evidence>
<dbReference type="PATRIC" id="fig|1229276.3.peg.1898"/>
<sequence length="701" mass="79548">MADLSVITPIEYLKGVGPQKADVLKKELQIFTIGNLLEHYPFRYVDRTKFHKLREIHPDMVGAQILGRLTALQEVGEKRARRLVGQFRDDTGSIELVWFQSITWLQKSLKVGAAYICYGKPTEFNGQVSITHPEMELYTAQEKKIGNLTMQPVYSSTEKLKKFNLDSKGIQKLQQAALEIVFRGLQETMPGYLLEKHRLMSYPQALLAIHFPQQVDDLNAAIRRLKFEELFFIQLRLLRNKQLNTQKYRGHRFDQVGEKFNTFFNERLPFPLTNAQKRVVKEIRLDTNTGAQMNRLVQGDVGSGKTVVALMAMLLAIDNGYQACMMAPTEILAQQHYAGLSSLLGDDLCSIKLLTGSTPAKERRRIHQDLEDGSLDILIGTHALIEDKVKFKNIGFVVIDEQHRFGVEQRAKLWRKNSIPPHMLVMTATPIPRTLAMTMYGDLDISVIDELPAGRKPIKTVHFFENQRLRVFGFMRDEIAKGRQVYVVYPLIKESEKLDLIFLEAGLENLQREFPLPTYKISIVHGKMPVRDKDFEMQRFVKGETQIMVATTVIEVGVNVPNASVMIIENSERFGLSQLHQLRGRVGRGAEQSYCILMSGNKLSKEGRKRLETMVRTSDGFEIAEVDLQLRGPGDISGTQQSGIIEMKIANLASDKAILTEARASVIEIFQTDPTLSQAENNLLVSYLAQRGPNISWDKIS</sequence>
<feature type="domain" description="Helicase ATP-binding" evidence="16">
    <location>
        <begin position="286"/>
        <end position="448"/>
    </location>
</feature>
<dbReference type="Pfam" id="PF00270">
    <property type="entry name" value="DEAD"/>
    <property type="match status" value="1"/>
</dbReference>
<dbReference type="InterPro" id="IPR033454">
    <property type="entry name" value="RecG_wedge"/>
</dbReference>
<evidence type="ECO:0000256" key="15">
    <source>
        <dbReference type="RuleBase" id="RU363016"/>
    </source>
</evidence>
<dbReference type="SMART" id="SM00490">
    <property type="entry name" value="HELICc"/>
    <property type="match status" value="1"/>
</dbReference>
<comment type="function">
    <text evidence="15">Plays a critical role in recombination and DNA repair. Helps process Holliday junction intermediates to mature products by catalyzing branch migration. Has replication fork regression activity, unwinds stalled or blocked replication forks to make a HJ that can be resolved. Has a DNA unwinding activity characteristic of a DNA helicase with 3'-5' polarity.</text>
</comment>
<dbReference type="GO" id="GO:0005524">
    <property type="term" value="F:ATP binding"/>
    <property type="evidence" value="ECO:0007669"/>
    <property type="project" value="UniProtKB-KW"/>
</dbReference>
<dbReference type="STRING" id="1229276.DI53_1842"/>
<evidence type="ECO:0000256" key="8">
    <source>
        <dbReference type="ARBA" id="ARBA00023125"/>
    </source>
</evidence>
<evidence type="ECO:0000256" key="6">
    <source>
        <dbReference type="ARBA" id="ARBA00022806"/>
    </source>
</evidence>
<dbReference type="InterPro" id="IPR045562">
    <property type="entry name" value="RecG_dom3_C"/>
</dbReference>
<keyword evidence="4 15" id="KW-0227">DNA damage</keyword>
<reference evidence="19" key="1">
    <citation type="submission" date="2014-04" db="EMBL/GenBank/DDBJ databases">
        <title>Whole-Genome optical mapping and complete genome sequence of Sphingobacterium deserti sp. nov., a new spaces isolated from desert in the west of China.</title>
        <authorList>
            <person name="Teng C."/>
            <person name="Zhou Z."/>
            <person name="Li X."/>
            <person name="Chen M."/>
            <person name="Lin M."/>
            <person name="Wang L."/>
            <person name="Su S."/>
            <person name="Zhang C."/>
            <person name="Zhang W."/>
        </authorList>
    </citation>
    <scope>NUCLEOTIDE SEQUENCE [LARGE SCALE GENOMIC DNA]</scope>
    <source>
        <strain evidence="19">ACCC05744</strain>
    </source>
</reference>
<protein>
    <recommendedName>
        <fullName evidence="2 15">ATP-dependent DNA helicase RecG</fullName>
        <ecNumber evidence="13 15">5.6.2.4</ecNumber>
    </recommendedName>
</protein>
<dbReference type="Pfam" id="PF17191">
    <property type="entry name" value="RecG_wedge"/>
    <property type="match status" value="1"/>
</dbReference>
<dbReference type="InterPro" id="IPR001650">
    <property type="entry name" value="Helicase_C-like"/>
</dbReference>
<dbReference type="InterPro" id="IPR011545">
    <property type="entry name" value="DEAD/DEAH_box_helicase_dom"/>
</dbReference>
<organism evidence="18 19">
    <name type="scientific">Sphingobacterium deserti</name>
    <dbReference type="NCBI Taxonomy" id="1229276"/>
    <lineage>
        <taxon>Bacteria</taxon>
        <taxon>Pseudomonadati</taxon>
        <taxon>Bacteroidota</taxon>
        <taxon>Sphingobacteriia</taxon>
        <taxon>Sphingobacteriales</taxon>
        <taxon>Sphingobacteriaceae</taxon>
        <taxon>Sphingobacterium</taxon>
    </lineage>
</organism>
<dbReference type="GO" id="GO:0006310">
    <property type="term" value="P:DNA recombination"/>
    <property type="evidence" value="ECO:0007669"/>
    <property type="project" value="UniProtKB-UniRule"/>
</dbReference>
<evidence type="ECO:0000259" key="16">
    <source>
        <dbReference type="PROSITE" id="PS51192"/>
    </source>
</evidence>
<dbReference type="GO" id="GO:0043138">
    <property type="term" value="F:3'-5' DNA helicase activity"/>
    <property type="evidence" value="ECO:0007669"/>
    <property type="project" value="UniProtKB-EC"/>
</dbReference>
<evidence type="ECO:0000256" key="5">
    <source>
        <dbReference type="ARBA" id="ARBA00022801"/>
    </source>
</evidence>
<dbReference type="Proteomes" id="UP000031802">
    <property type="component" value="Unassembled WGS sequence"/>
</dbReference>
<dbReference type="GO" id="GO:0016887">
    <property type="term" value="F:ATP hydrolysis activity"/>
    <property type="evidence" value="ECO:0007669"/>
    <property type="project" value="RHEA"/>
</dbReference>
<keyword evidence="11" id="KW-0413">Isomerase</keyword>
<dbReference type="Pfam" id="PF00271">
    <property type="entry name" value="Helicase_C"/>
    <property type="match status" value="1"/>
</dbReference>
<dbReference type="SUPFAM" id="SSF52540">
    <property type="entry name" value="P-loop containing nucleoside triphosphate hydrolases"/>
    <property type="match status" value="2"/>
</dbReference>
<keyword evidence="8" id="KW-0238">DNA-binding</keyword>
<proteinExistence type="inferred from homology"/>
<dbReference type="PANTHER" id="PTHR47964:SF1">
    <property type="entry name" value="ATP-DEPENDENT DNA HELICASE HOMOLOG RECG, CHLOROPLASTIC"/>
    <property type="match status" value="1"/>
</dbReference>
<dbReference type="Pfam" id="PF19833">
    <property type="entry name" value="RecG_dom3_C"/>
    <property type="match status" value="1"/>
</dbReference>
<dbReference type="NCBIfam" id="TIGR00643">
    <property type="entry name" value="recG"/>
    <property type="match status" value="1"/>
</dbReference>
<keyword evidence="6 15" id="KW-0347">Helicase</keyword>
<dbReference type="Gene3D" id="3.40.50.300">
    <property type="entry name" value="P-loop containing nucleotide triphosphate hydrolases"/>
    <property type="match status" value="2"/>
</dbReference>
<evidence type="ECO:0000256" key="1">
    <source>
        <dbReference type="ARBA" id="ARBA00007504"/>
    </source>
</evidence>
<dbReference type="RefSeq" id="WP_037497910.1">
    <property type="nucleotide sequence ID" value="NZ_JJMU01000026.1"/>
</dbReference>
<dbReference type="OrthoDB" id="9804325at2"/>
<dbReference type="EMBL" id="JJMU01000026">
    <property type="protein sequence ID" value="KGE14415.1"/>
    <property type="molecule type" value="Genomic_DNA"/>
</dbReference>
<evidence type="ECO:0000256" key="14">
    <source>
        <dbReference type="ARBA" id="ARBA00048988"/>
    </source>
</evidence>
<comment type="caution">
    <text evidence="18">The sequence shown here is derived from an EMBL/GenBank/DDBJ whole genome shotgun (WGS) entry which is preliminary data.</text>
</comment>
<feature type="domain" description="Helicase C-terminal" evidence="17">
    <location>
        <begin position="467"/>
        <end position="634"/>
    </location>
</feature>
<evidence type="ECO:0000256" key="11">
    <source>
        <dbReference type="ARBA" id="ARBA00023235"/>
    </source>
</evidence>
<keyword evidence="9 15" id="KW-0233">DNA recombination</keyword>
<dbReference type="Gene3D" id="2.40.50.140">
    <property type="entry name" value="Nucleic acid-binding proteins"/>
    <property type="match status" value="1"/>
</dbReference>
<accession>A0A0B8T8X5</accession>
<dbReference type="GO" id="GO:0006281">
    <property type="term" value="P:DNA repair"/>
    <property type="evidence" value="ECO:0007669"/>
    <property type="project" value="UniProtKB-UniRule"/>
</dbReference>
<gene>
    <name evidence="18" type="ORF">DI53_1842</name>
</gene>
<dbReference type="PROSITE" id="PS51192">
    <property type="entry name" value="HELICASE_ATP_BIND_1"/>
    <property type="match status" value="1"/>
</dbReference>